<dbReference type="InterPro" id="IPR042215">
    <property type="entry name" value="CarD-like_C"/>
</dbReference>
<dbReference type="PANTHER" id="PTHR38447:SF1">
    <property type="entry name" value="RNA POLYMERASE-BINDING TRANSCRIPTION FACTOR CARD"/>
    <property type="match status" value="1"/>
</dbReference>
<organism evidence="3 4">
    <name type="scientific">Bradyrhizobium valentinum</name>
    <dbReference type="NCBI Taxonomy" id="1518501"/>
    <lineage>
        <taxon>Bacteria</taxon>
        <taxon>Pseudomonadati</taxon>
        <taxon>Pseudomonadota</taxon>
        <taxon>Alphaproteobacteria</taxon>
        <taxon>Hyphomicrobiales</taxon>
        <taxon>Nitrobacteraceae</taxon>
        <taxon>Bradyrhizobium</taxon>
    </lineage>
</organism>
<dbReference type="SUPFAM" id="SSF141259">
    <property type="entry name" value="CarD-like"/>
    <property type="match status" value="1"/>
</dbReference>
<comment type="caution">
    <text evidence="3">The sequence shown here is derived from an EMBL/GenBank/DDBJ whole genome shotgun (WGS) entry which is preliminary data.</text>
</comment>
<accession>A0A0R3L8T9</accession>
<evidence type="ECO:0000259" key="2">
    <source>
        <dbReference type="SMART" id="SM01058"/>
    </source>
</evidence>
<feature type="region of interest" description="Disordered" evidence="1">
    <location>
        <begin position="1"/>
        <end position="27"/>
    </location>
</feature>
<evidence type="ECO:0000313" key="4">
    <source>
        <dbReference type="Proteomes" id="UP000051913"/>
    </source>
</evidence>
<feature type="domain" description="CarD-like/TRCF RNAP-interacting" evidence="2">
    <location>
        <begin position="35"/>
        <end position="145"/>
    </location>
</feature>
<dbReference type="InterPro" id="IPR003711">
    <property type="entry name" value="CarD-like/TRCF_RID"/>
</dbReference>
<dbReference type="InterPro" id="IPR052531">
    <property type="entry name" value="CarD-like_regulator"/>
</dbReference>
<reference evidence="3 4" key="1">
    <citation type="submission" date="2014-03" db="EMBL/GenBank/DDBJ databases">
        <title>Bradyrhizobium valentinum sp. nov., isolated from effective nodules of Lupinus mariae-josephae, a lupine endemic of basic-lime soils in Eastern Spain.</title>
        <authorList>
            <person name="Duran D."/>
            <person name="Rey L."/>
            <person name="Navarro A."/>
            <person name="Busquets A."/>
            <person name="Imperial J."/>
            <person name="Ruiz-Argueso T."/>
        </authorList>
    </citation>
    <scope>NUCLEOTIDE SEQUENCE [LARGE SCALE GENOMIC DNA]</scope>
    <source>
        <strain evidence="3 4">LmjM3</strain>
    </source>
</reference>
<dbReference type="GO" id="GO:0009303">
    <property type="term" value="P:rRNA transcription"/>
    <property type="evidence" value="ECO:0007669"/>
    <property type="project" value="TreeGrafter"/>
</dbReference>
<dbReference type="AlphaFoldDB" id="A0A0R3L8T9"/>
<dbReference type="InterPro" id="IPR048792">
    <property type="entry name" value="CarD_C"/>
</dbReference>
<evidence type="ECO:0000313" key="3">
    <source>
        <dbReference type="EMBL" id="KRR04377.1"/>
    </source>
</evidence>
<evidence type="ECO:0000256" key="1">
    <source>
        <dbReference type="SAM" id="MobiDB-lite"/>
    </source>
</evidence>
<dbReference type="STRING" id="1518501.CQ10_00010"/>
<dbReference type="Gene3D" id="1.20.58.1290">
    <property type="entry name" value="CarD-like, C-terminal domain"/>
    <property type="match status" value="1"/>
</dbReference>
<dbReference type="Pfam" id="PF21095">
    <property type="entry name" value="CarD_C"/>
    <property type="match status" value="1"/>
</dbReference>
<keyword evidence="4" id="KW-1185">Reference proteome</keyword>
<dbReference type="Gene3D" id="2.40.10.170">
    <property type="match status" value="1"/>
</dbReference>
<sequence>MSLDDQNAESGRYLEAPDAASAPPGARENGKMRFEFKATDFVVYPAHGVGQILSIEEQTVAGASLEFFVIFFTKSKMTVRVPVRKAANVGMRKPSDHSSVQGVKQILSETPRKGRGNWSRLAQEYEGKIKSGDIVAVAEVARDLFRPGDSGQSFSERRLYVSALDRLCGEIALVDGISEEQALKELEGLLKTGKLKRSA</sequence>
<name>A0A0R3L8T9_9BRAD</name>
<dbReference type="RefSeq" id="WP_057852276.1">
    <property type="nucleotide sequence ID" value="NZ_LLXX01000126.1"/>
</dbReference>
<dbReference type="SMART" id="SM01058">
    <property type="entry name" value="CarD_TRCF"/>
    <property type="match status" value="1"/>
</dbReference>
<dbReference type="InterPro" id="IPR036101">
    <property type="entry name" value="CarD-like/TRCF_RID_sf"/>
</dbReference>
<dbReference type="EMBL" id="LLXX01000126">
    <property type="protein sequence ID" value="KRR04377.1"/>
    <property type="molecule type" value="Genomic_DNA"/>
</dbReference>
<dbReference type="Pfam" id="PF02559">
    <property type="entry name" value="CarD_TRCF_RID"/>
    <property type="match status" value="1"/>
</dbReference>
<dbReference type="Proteomes" id="UP000051913">
    <property type="component" value="Unassembled WGS sequence"/>
</dbReference>
<protein>
    <submittedName>
        <fullName evidence="3">CarD family transcriptional regulator</fullName>
    </submittedName>
</protein>
<gene>
    <name evidence="3" type="ORF">CP49_21335</name>
</gene>
<proteinExistence type="predicted"/>
<dbReference type="PANTHER" id="PTHR38447">
    <property type="entry name" value="TRANSCRIPTION FACTOR YDEB-RELATED"/>
    <property type="match status" value="1"/>
</dbReference>